<comment type="subcellular location">
    <subcellularLocation>
        <location evidence="1">Cell inner membrane</location>
        <topology evidence="1">Multi-pass membrane protein</topology>
    </subcellularLocation>
</comment>
<dbReference type="PANTHER" id="PTHR32024">
    <property type="entry name" value="TRK SYSTEM POTASSIUM UPTAKE PROTEIN TRKG-RELATED"/>
    <property type="match status" value="1"/>
</dbReference>
<dbReference type="GO" id="GO:0005886">
    <property type="term" value="C:plasma membrane"/>
    <property type="evidence" value="ECO:0007669"/>
    <property type="project" value="UniProtKB-SubCell"/>
</dbReference>
<feature type="binding site" evidence="12">
    <location>
        <position position="430"/>
    </location>
    <ligand>
        <name>K(+)</name>
        <dbReference type="ChEBI" id="CHEBI:29103"/>
    </ligand>
</feature>
<keyword evidence="9 13" id="KW-1133">Transmembrane helix</keyword>
<keyword evidence="4" id="KW-1003">Cell membrane</keyword>
<comment type="similarity">
    <text evidence="2">Belongs to the TrkH potassium transport family.</text>
</comment>
<reference evidence="14 15" key="1">
    <citation type="submission" date="2016-10" db="EMBL/GenBank/DDBJ databases">
        <authorList>
            <person name="de Groot N.N."/>
        </authorList>
    </citation>
    <scope>NUCLEOTIDE SEQUENCE [LARGE SCALE GENOMIC DNA]</scope>
    <source>
        <strain evidence="14 15">DSM 18346</strain>
    </source>
</reference>
<dbReference type="RefSeq" id="WP_090550099.1">
    <property type="nucleotide sequence ID" value="NZ_FNFP01000001.1"/>
</dbReference>
<keyword evidence="11 13" id="KW-0472">Membrane</keyword>
<evidence type="ECO:0000256" key="6">
    <source>
        <dbReference type="ARBA" id="ARBA00022538"/>
    </source>
</evidence>
<dbReference type="GO" id="GO:0046872">
    <property type="term" value="F:metal ion binding"/>
    <property type="evidence" value="ECO:0007669"/>
    <property type="project" value="UniProtKB-KW"/>
</dbReference>
<dbReference type="PANTHER" id="PTHR32024:SF2">
    <property type="entry name" value="TRK SYSTEM POTASSIUM UPTAKE PROTEIN TRKG-RELATED"/>
    <property type="match status" value="1"/>
</dbReference>
<feature type="binding site" evidence="12">
    <location>
        <position position="314"/>
    </location>
    <ligand>
        <name>K(+)</name>
        <dbReference type="ChEBI" id="CHEBI:29103"/>
    </ligand>
</feature>
<proteinExistence type="inferred from homology"/>
<feature type="transmembrane region" description="Helical" evidence="13">
    <location>
        <begin position="12"/>
        <end position="31"/>
    </location>
</feature>
<keyword evidence="15" id="KW-1185">Reference proteome</keyword>
<evidence type="ECO:0000256" key="1">
    <source>
        <dbReference type="ARBA" id="ARBA00004429"/>
    </source>
</evidence>
<dbReference type="InterPro" id="IPR004772">
    <property type="entry name" value="TrkH"/>
</dbReference>
<evidence type="ECO:0000256" key="9">
    <source>
        <dbReference type="ARBA" id="ARBA00022989"/>
    </source>
</evidence>
<protein>
    <submittedName>
        <fullName evidence="14">Trk system potassium uptake protein TrkH</fullName>
    </submittedName>
</protein>
<feature type="transmembrane region" description="Helical" evidence="13">
    <location>
        <begin position="272"/>
        <end position="290"/>
    </location>
</feature>
<evidence type="ECO:0000256" key="3">
    <source>
        <dbReference type="ARBA" id="ARBA00022448"/>
    </source>
</evidence>
<keyword evidence="10" id="KW-0406">Ion transport</keyword>
<evidence type="ECO:0000256" key="7">
    <source>
        <dbReference type="ARBA" id="ARBA00022692"/>
    </source>
</evidence>
<feature type="binding site" evidence="12">
    <location>
        <position position="109"/>
    </location>
    <ligand>
        <name>K(+)</name>
        <dbReference type="ChEBI" id="CHEBI:29103"/>
    </ligand>
</feature>
<evidence type="ECO:0000256" key="10">
    <source>
        <dbReference type="ARBA" id="ARBA00023065"/>
    </source>
</evidence>
<dbReference type="GO" id="GO:0015379">
    <property type="term" value="F:potassium:chloride symporter activity"/>
    <property type="evidence" value="ECO:0007669"/>
    <property type="project" value="InterPro"/>
</dbReference>
<feature type="binding site" evidence="12">
    <location>
        <position position="313"/>
    </location>
    <ligand>
        <name>K(+)</name>
        <dbReference type="ChEBI" id="CHEBI:29103"/>
    </ligand>
</feature>
<feature type="transmembrane region" description="Helical" evidence="13">
    <location>
        <begin position="453"/>
        <end position="478"/>
    </location>
</feature>
<feature type="binding site" evidence="12">
    <location>
        <position position="218"/>
    </location>
    <ligand>
        <name>K(+)</name>
        <dbReference type="ChEBI" id="CHEBI:29103"/>
    </ligand>
</feature>
<dbReference type="InterPro" id="IPR003445">
    <property type="entry name" value="Cat_transpt"/>
</dbReference>
<evidence type="ECO:0000256" key="13">
    <source>
        <dbReference type="SAM" id="Phobius"/>
    </source>
</evidence>
<gene>
    <name evidence="14" type="ORF">SAMN05660472_00609</name>
</gene>
<feature type="transmembrane region" description="Helical" evidence="13">
    <location>
        <begin position="134"/>
        <end position="159"/>
    </location>
</feature>
<evidence type="ECO:0000313" key="14">
    <source>
        <dbReference type="EMBL" id="SDK04777.1"/>
    </source>
</evidence>
<dbReference type="Proteomes" id="UP000198718">
    <property type="component" value="Unassembled WGS sequence"/>
</dbReference>
<evidence type="ECO:0000256" key="8">
    <source>
        <dbReference type="ARBA" id="ARBA00022958"/>
    </source>
</evidence>
<accession>A0A1G8YPW4</accession>
<organism evidence="14 15">
    <name type="scientific">Natronincola ferrireducens</name>
    <dbReference type="NCBI Taxonomy" id="393762"/>
    <lineage>
        <taxon>Bacteria</taxon>
        <taxon>Bacillati</taxon>
        <taxon>Bacillota</taxon>
        <taxon>Clostridia</taxon>
        <taxon>Peptostreptococcales</taxon>
        <taxon>Natronincolaceae</taxon>
        <taxon>Natronincola</taxon>
    </lineage>
</organism>
<evidence type="ECO:0000313" key="15">
    <source>
        <dbReference type="Proteomes" id="UP000198718"/>
    </source>
</evidence>
<feature type="transmembrane region" description="Helical" evidence="13">
    <location>
        <begin position="234"/>
        <end position="252"/>
    </location>
</feature>
<keyword evidence="12" id="KW-0479">Metal-binding</keyword>
<dbReference type="OrthoDB" id="9810952at2"/>
<evidence type="ECO:0000256" key="4">
    <source>
        <dbReference type="ARBA" id="ARBA00022475"/>
    </source>
</evidence>
<feature type="binding site" evidence="12">
    <location>
        <position position="110"/>
    </location>
    <ligand>
        <name>K(+)</name>
        <dbReference type="ChEBI" id="CHEBI:29103"/>
    </ligand>
</feature>
<evidence type="ECO:0000256" key="2">
    <source>
        <dbReference type="ARBA" id="ARBA00009137"/>
    </source>
</evidence>
<name>A0A1G8YPW4_9FIRM</name>
<evidence type="ECO:0000256" key="5">
    <source>
        <dbReference type="ARBA" id="ARBA00022519"/>
    </source>
</evidence>
<dbReference type="PIRSF" id="PIRSF006247">
    <property type="entry name" value="TrkH"/>
    <property type="match status" value="1"/>
</dbReference>
<keyword evidence="6" id="KW-0633">Potassium transport</keyword>
<dbReference type="EMBL" id="FNFP01000001">
    <property type="protein sequence ID" value="SDK04777.1"/>
    <property type="molecule type" value="Genomic_DNA"/>
</dbReference>
<keyword evidence="8 12" id="KW-0630">Potassium</keyword>
<feature type="transmembrane region" description="Helical" evidence="13">
    <location>
        <begin position="68"/>
        <end position="89"/>
    </location>
</feature>
<keyword evidence="5" id="KW-0997">Cell inner membrane</keyword>
<feature type="transmembrane region" description="Helical" evidence="13">
    <location>
        <begin position="180"/>
        <end position="201"/>
    </location>
</feature>
<dbReference type="AlphaFoldDB" id="A0A1G8YPW4"/>
<keyword evidence="3" id="KW-0813">Transport</keyword>
<feature type="transmembrane region" description="Helical" evidence="13">
    <location>
        <begin position="331"/>
        <end position="352"/>
    </location>
</feature>
<keyword evidence="7 13" id="KW-0812">Transmembrane</keyword>
<dbReference type="Pfam" id="PF02386">
    <property type="entry name" value="TrkH"/>
    <property type="match status" value="1"/>
</dbReference>
<feature type="transmembrane region" description="Helical" evidence="13">
    <location>
        <begin position="37"/>
        <end position="56"/>
    </location>
</feature>
<sequence>MNYGMVVKVLGNLLLFEAAALVVPLFVSLYYREHSALAFMYTILILIVVGGLMAKIPNPSKKIRSKEGLIIVAAGWVFVSYFGALPFTLSGSIPSMVDAFFETVSGLTTTGATIINDIEVLPRGILFWRSLTHWLGGMGILVLTLAVLPAIGVGGFQIFKAESPGPVSDKLVPRMRNTATILYTAYLGLTILQIILLLLGGLTLYEAAIHTFGTVGTGGFSIYNTSIGAYNSSYVVMVIAIFMIASGINFSLYYELYKRNWREVIYNSELRLYLSIIGIATLLITLNLYGRIHGGLFETFKHALFQVASITTTTGYATMDYEIWPSFSQGIIFILMFIGGSAGSTGGGIKIIRHLILLKLVIREISKILHPRAVIPIRVNGKMISADVIAGVTSFFFLYLLLLMGGTLLISLEGVDLFSSLTSVAATLGNIGPGFGAVGPTQTYSAFSVPSKLLLSLMMLFGRLELYTIFILLMPTFWKERI</sequence>
<dbReference type="STRING" id="393762.SAMN05660472_00609"/>
<evidence type="ECO:0000256" key="11">
    <source>
        <dbReference type="ARBA" id="ARBA00023136"/>
    </source>
</evidence>
<feature type="transmembrane region" description="Helical" evidence="13">
    <location>
        <begin position="388"/>
        <end position="412"/>
    </location>
</feature>
<evidence type="ECO:0000256" key="12">
    <source>
        <dbReference type="PIRSR" id="PIRSR006247-1"/>
    </source>
</evidence>